<name>A0AAV4UXA5_CAEEX</name>
<dbReference type="AlphaFoldDB" id="A0AAV4UXA5"/>
<comment type="caution">
    <text evidence="1">The sequence shown here is derived from an EMBL/GenBank/DDBJ whole genome shotgun (WGS) entry which is preliminary data.</text>
</comment>
<organism evidence="1 2">
    <name type="scientific">Caerostris extrusa</name>
    <name type="common">Bark spider</name>
    <name type="synonym">Caerostris bankana</name>
    <dbReference type="NCBI Taxonomy" id="172846"/>
    <lineage>
        <taxon>Eukaryota</taxon>
        <taxon>Metazoa</taxon>
        <taxon>Ecdysozoa</taxon>
        <taxon>Arthropoda</taxon>
        <taxon>Chelicerata</taxon>
        <taxon>Arachnida</taxon>
        <taxon>Araneae</taxon>
        <taxon>Araneomorphae</taxon>
        <taxon>Entelegynae</taxon>
        <taxon>Araneoidea</taxon>
        <taxon>Araneidae</taxon>
        <taxon>Caerostris</taxon>
    </lineage>
</organism>
<keyword evidence="2" id="KW-1185">Reference proteome</keyword>
<evidence type="ECO:0000313" key="1">
    <source>
        <dbReference type="EMBL" id="GIY62059.1"/>
    </source>
</evidence>
<protein>
    <submittedName>
        <fullName evidence="1">Uncharacterized protein</fullName>
    </submittedName>
</protein>
<dbReference type="Proteomes" id="UP001054945">
    <property type="component" value="Unassembled WGS sequence"/>
</dbReference>
<evidence type="ECO:0000313" key="2">
    <source>
        <dbReference type="Proteomes" id="UP001054945"/>
    </source>
</evidence>
<proteinExistence type="predicted"/>
<dbReference type="EMBL" id="BPLR01013570">
    <property type="protein sequence ID" value="GIY62059.1"/>
    <property type="molecule type" value="Genomic_DNA"/>
</dbReference>
<sequence length="67" mass="7641">MTFRGNFSAFYKRKFGSLWPKTYGARPMGALWPMGPAGRQPMVLSLPLWQCLANKAIPSTSFWKVFL</sequence>
<reference evidence="1 2" key="1">
    <citation type="submission" date="2021-06" db="EMBL/GenBank/DDBJ databases">
        <title>Caerostris extrusa draft genome.</title>
        <authorList>
            <person name="Kono N."/>
            <person name="Arakawa K."/>
        </authorList>
    </citation>
    <scope>NUCLEOTIDE SEQUENCE [LARGE SCALE GENOMIC DNA]</scope>
</reference>
<accession>A0AAV4UXA5</accession>
<gene>
    <name evidence="1" type="ORF">CEXT_109091</name>
</gene>